<dbReference type="AlphaFoldDB" id="A0A2V3W7B0"/>
<sequence>MGYSLGHILHPHPNEKGMYTWRYFVYICVFRDYVAHLCVYMAVPSFNMAHLRIYLANLGVNMAHLRNYVAILARY</sequence>
<protein>
    <submittedName>
        <fullName evidence="1">Uncharacterized protein</fullName>
    </submittedName>
</protein>
<organism evidence="1 2">
    <name type="scientific">Pseudogracilibacillus auburnensis</name>
    <dbReference type="NCBI Taxonomy" id="1494959"/>
    <lineage>
        <taxon>Bacteria</taxon>
        <taxon>Bacillati</taxon>
        <taxon>Bacillota</taxon>
        <taxon>Bacilli</taxon>
        <taxon>Bacillales</taxon>
        <taxon>Bacillaceae</taxon>
        <taxon>Pseudogracilibacillus</taxon>
    </lineage>
</organism>
<gene>
    <name evidence="1" type="ORF">DFR56_102253</name>
</gene>
<reference evidence="1 2" key="1">
    <citation type="submission" date="2018-05" db="EMBL/GenBank/DDBJ databases">
        <title>Genomic Encyclopedia of Type Strains, Phase IV (KMG-IV): sequencing the most valuable type-strain genomes for metagenomic binning, comparative biology and taxonomic classification.</title>
        <authorList>
            <person name="Goeker M."/>
        </authorList>
    </citation>
    <scope>NUCLEOTIDE SEQUENCE [LARGE SCALE GENOMIC DNA]</scope>
    <source>
        <strain evidence="1 2">DSM 28556</strain>
    </source>
</reference>
<dbReference type="Proteomes" id="UP000247978">
    <property type="component" value="Unassembled WGS sequence"/>
</dbReference>
<evidence type="ECO:0000313" key="2">
    <source>
        <dbReference type="Proteomes" id="UP000247978"/>
    </source>
</evidence>
<dbReference type="EMBL" id="QJJQ01000002">
    <property type="protein sequence ID" value="PXW89476.1"/>
    <property type="molecule type" value="Genomic_DNA"/>
</dbReference>
<accession>A0A2V3W7B0</accession>
<proteinExistence type="predicted"/>
<comment type="caution">
    <text evidence="1">The sequence shown here is derived from an EMBL/GenBank/DDBJ whole genome shotgun (WGS) entry which is preliminary data.</text>
</comment>
<evidence type="ECO:0000313" key="1">
    <source>
        <dbReference type="EMBL" id="PXW89476.1"/>
    </source>
</evidence>
<name>A0A2V3W7B0_9BACI</name>
<keyword evidence="2" id="KW-1185">Reference proteome</keyword>
<dbReference type="RefSeq" id="WP_146214249.1">
    <property type="nucleotide sequence ID" value="NZ_JBHUHB010000001.1"/>
</dbReference>